<dbReference type="OrthoDB" id="3888684at2759"/>
<reference evidence="3" key="2">
    <citation type="submission" date="2013-04" db="EMBL/GenBank/DDBJ databases">
        <title>Genomic mechanisms accounting for the adaptation to parasitism in nematode-trapping fungi.</title>
        <authorList>
            <person name="Ahren D.G."/>
        </authorList>
    </citation>
    <scope>NUCLEOTIDE SEQUENCE [LARGE SCALE GENOMIC DNA]</scope>
    <source>
        <strain evidence="3">CBS 200.50</strain>
    </source>
</reference>
<keyword evidence="1" id="KW-0732">Signal</keyword>
<dbReference type="InterPro" id="IPR037045">
    <property type="entry name" value="S8pro/Inhibitor_I9_sf"/>
</dbReference>
<keyword evidence="3" id="KW-1185">Reference proteome</keyword>
<feature type="signal peptide" evidence="1">
    <location>
        <begin position="1"/>
        <end position="21"/>
    </location>
</feature>
<evidence type="ECO:0000256" key="1">
    <source>
        <dbReference type="SAM" id="SignalP"/>
    </source>
</evidence>
<sequence length="111" mass="12135">MQLRFFYTFLLFVIGVASAYAITSGREPKASWLITFPEGAPEAFISSSIEQLKKAGADVTHTFTFIKSYAFTATESVIDMFKNLDTQATANAAWKPIIEKDSVVTALGGNN</sequence>
<evidence type="ECO:0008006" key="4">
    <source>
        <dbReference type="Google" id="ProtNLM"/>
    </source>
</evidence>
<evidence type="ECO:0000313" key="3">
    <source>
        <dbReference type="Proteomes" id="UP000015100"/>
    </source>
</evidence>
<organism evidence="2 3">
    <name type="scientific">Dactylellina haptotyla (strain CBS 200.50)</name>
    <name type="common">Nematode-trapping fungus</name>
    <name type="synonym">Monacrosporium haptotylum</name>
    <dbReference type="NCBI Taxonomy" id="1284197"/>
    <lineage>
        <taxon>Eukaryota</taxon>
        <taxon>Fungi</taxon>
        <taxon>Dikarya</taxon>
        <taxon>Ascomycota</taxon>
        <taxon>Pezizomycotina</taxon>
        <taxon>Orbiliomycetes</taxon>
        <taxon>Orbiliales</taxon>
        <taxon>Orbiliaceae</taxon>
        <taxon>Dactylellina</taxon>
    </lineage>
</organism>
<dbReference type="OMA" id="ITHEFSI"/>
<comment type="caution">
    <text evidence="2">The sequence shown here is derived from an EMBL/GenBank/DDBJ whole genome shotgun (WGS) entry which is preliminary data.</text>
</comment>
<dbReference type="HOGENOM" id="CLU_2120536_0_0_1"/>
<protein>
    <recommendedName>
        <fullName evidence="4">Inhibitor I9 domain-containing protein</fullName>
    </recommendedName>
</protein>
<name>S8ACY6_DACHA</name>
<evidence type="ECO:0000313" key="2">
    <source>
        <dbReference type="EMBL" id="EPS38966.1"/>
    </source>
</evidence>
<gene>
    <name evidence="2" type="ORF">H072_7280</name>
</gene>
<dbReference type="EMBL" id="AQGS01000513">
    <property type="protein sequence ID" value="EPS38966.1"/>
    <property type="molecule type" value="Genomic_DNA"/>
</dbReference>
<dbReference type="Proteomes" id="UP000015100">
    <property type="component" value="Unassembled WGS sequence"/>
</dbReference>
<dbReference type="SUPFAM" id="SSF54897">
    <property type="entry name" value="Protease propeptides/inhibitors"/>
    <property type="match status" value="1"/>
</dbReference>
<proteinExistence type="predicted"/>
<feature type="chain" id="PRO_5004547875" description="Inhibitor I9 domain-containing protein" evidence="1">
    <location>
        <begin position="22"/>
        <end position="111"/>
    </location>
</feature>
<dbReference type="Gene3D" id="3.30.70.80">
    <property type="entry name" value="Peptidase S8 propeptide/proteinase inhibitor I9"/>
    <property type="match status" value="1"/>
</dbReference>
<dbReference type="AlphaFoldDB" id="S8ACY6"/>
<accession>S8ACY6</accession>
<reference evidence="2 3" key="1">
    <citation type="journal article" date="2013" name="PLoS Genet.">
        <title>Genomic mechanisms accounting for the adaptation to parasitism in nematode-trapping fungi.</title>
        <authorList>
            <person name="Meerupati T."/>
            <person name="Andersson K.M."/>
            <person name="Friman E."/>
            <person name="Kumar D."/>
            <person name="Tunlid A."/>
            <person name="Ahren D."/>
        </authorList>
    </citation>
    <scope>NUCLEOTIDE SEQUENCE [LARGE SCALE GENOMIC DNA]</scope>
    <source>
        <strain evidence="2 3">CBS 200.50</strain>
    </source>
</reference>